<evidence type="ECO:0000259" key="13">
    <source>
        <dbReference type="PROSITE" id="PS50113"/>
    </source>
</evidence>
<dbReference type="Proteomes" id="UP001401887">
    <property type="component" value="Unassembled WGS sequence"/>
</dbReference>
<dbReference type="InterPro" id="IPR013655">
    <property type="entry name" value="PAS_fold_3"/>
</dbReference>
<keyword evidence="7" id="KW-0418">Kinase</keyword>
<keyword evidence="16" id="KW-1185">Reference proteome</keyword>
<dbReference type="RefSeq" id="WP_345461232.1">
    <property type="nucleotide sequence ID" value="NZ_BAABRP010000001.1"/>
</dbReference>
<evidence type="ECO:0000256" key="6">
    <source>
        <dbReference type="ARBA" id="ARBA00022692"/>
    </source>
</evidence>
<dbReference type="Gene3D" id="3.30.450.20">
    <property type="entry name" value="PAS domain"/>
    <property type="match status" value="3"/>
</dbReference>
<dbReference type="InterPro" id="IPR050351">
    <property type="entry name" value="BphY/WalK/GraS-like"/>
</dbReference>
<accession>A0ABP9W515</accession>
<keyword evidence="8" id="KW-1133">Transmembrane helix</keyword>
<protein>
    <recommendedName>
        <fullName evidence="3">histidine kinase</fullName>
        <ecNumber evidence="3">2.7.13.3</ecNumber>
    </recommendedName>
</protein>
<feature type="domain" description="PAS" evidence="12">
    <location>
        <begin position="429"/>
        <end position="465"/>
    </location>
</feature>
<evidence type="ECO:0000256" key="2">
    <source>
        <dbReference type="ARBA" id="ARBA00004370"/>
    </source>
</evidence>
<dbReference type="InterPro" id="IPR004358">
    <property type="entry name" value="Sig_transdc_His_kin-like_C"/>
</dbReference>
<dbReference type="PROSITE" id="PS50112">
    <property type="entry name" value="PAS"/>
    <property type="match status" value="3"/>
</dbReference>
<dbReference type="InterPro" id="IPR035965">
    <property type="entry name" value="PAS-like_dom_sf"/>
</dbReference>
<dbReference type="SMART" id="SM00086">
    <property type="entry name" value="PAC"/>
    <property type="match status" value="3"/>
</dbReference>
<dbReference type="PROSITE" id="PS50839">
    <property type="entry name" value="CHASE"/>
    <property type="match status" value="1"/>
</dbReference>
<feature type="coiled-coil region" evidence="10">
    <location>
        <begin position="825"/>
        <end position="863"/>
    </location>
</feature>
<evidence type="ECO:0000256" key="9">
    <source>
        <dbReference type="ARBA" id="ARBA00023136"/>
    </source>
</evidence>
<dbReference type="CDD" id="cd00130">
    <property type="entry name" value="PAS"/>
    <property type="match status" value="3"/>
</dbReference>
<reference evidence="15 16" key="1">
    <citation type="submission" date="2024-02" db="EMBL/GenBank/DDBJ databases">
        <title>Deinococcus carri NBRC 110142.</title>
        <authorList>
            <person name="Ichikawa N."/>
            <person name="Katano-Makiyama Y."/>
            <person name="Hidaka K."/>
        </authorList>
    </citation>
    <scope>NUCLEOTIDE SEQUENCE [LARGE SCALE GENOMIC DNA]</scope>
    <source>
        <strain evidence="15 16">NBRC 110142</strain>
    </source>
</reference>
<dbReference type="InterPro" id="IPR003594">
    <property type="entry name" value="HATPase_dom"/>
</dbReference>
<comment type="catalytic activity">
    <reaction evidence="1">
        <text>ATP + protein L-histidine = ADP + protein N-phospho-L-histidine.</text>
        <dbReference type="EC" id="2.7.13.3"/>
    </reaction>
</comment>
<dbReference type="InterPro" id="IPR036890">
    <property type="entry name" value="HATPase_C_sf"/>
</dbReference>
<dbReference type="SUPFAM" id="SSF55785">
    <property type="entry name" value="PYP-like sensor domain (PAS domain)"/>
    <property type="match status" value="3"/>
</dbReference>
<dbReference type="EC" id="2.7.13.3" evidence="3"/>
<dbReference type="PRINTS" id="PR00344">
    <property type="entry name" value="BCTRLSENSOR"/>
</dbReference>
<dbReference type="PANTHER" id="PTHR42878:SF15">
    <property type="entry name" value="BACTERIOPHYTOCHROME"/>
    <property type="match status" value="1"/>
</dbReference>
<dbReference type="SUPFAM" id="SSF47384">
    <property type="entry name" value="Homodimeric domain of signal transducing histidine kinase"/>
    <property type="match status" value="1"/>
</dbReference>
<dbReference type="InterPro" id="IPR036097">
    <property type="entry name" value="HisK_dim/P_sf"/>
</dbReference>
<feature type="domain" description="PAC" evidence="13">
    <location>
        <begin position="628"/>
        <end position="680"/>
    </location>
</feature>
<evidence type="ECO:0000256" key="8">
    <source>
        <dbReference type="ARBA" id="ARBA00022989"/>
    </source>
</evidence>
<dbReference type="InterPro" id="IPR029016">
    <property type="entry name" value="GAF-like_dom_sf"/>
</dbReference>
<evidence type="ECO:0000256" key="10">
    <source>
        <dbReference type="SAM" id="Coils"/>
    </source>
</evidence>
<dbReference type="SMART" id="SM01079">
    <property type="entry name" value="CHASE"/>
    <property type="match status" value="1"/>
</dbReference>
<dbReference type="Gene3D" id="3.30.565.10">
    <property type="entry name" value="Histidine kinase-like ATPase, C-terminal domain"/>
    <property type="match status" value="1"/>
</dbReference>
<evidence type="ECO:0000313" key="16">
    <source>
        <dbReference type="Proteomes" id="UP001401887"/>
    </source>
</evidence>
<comment type="caution">
    <text evidence="15">The sequence shown here is derived from an EMBL/GenBank/DDBJ whole genome shotgun (WGS) entry which is preliminary data.</text>
</comment>
<dbReference type="Pfam" id="PF02518">
    <property type="entry name" value="HATPase_c"/>
    <property type="match status" value="1"/>
</dbReference>
<name>A0ABP9W515_9DEIO</name>
<dbReference type="Gene3D" id="3.30.450.350">
    <property type="entry name" value="CHASE domain"/>
    <property type="match status" value="1"/>
</dbReference>
<evidence type="ECO:0000256" key="1">
    <source>
        <dbReference type="ARBA" id="ARBA00000085"/>
    </source>
</evidence>
<dbReference type="Gene3D" id="1.10.287.130">
    <property type="match status" value="1"/>
</dbReference>
<dbReference type="Gene3D" id="3.30.450.40">
    <property type="match status" value="1"/>
</dbReference>
<dbReference type="SMART" id="SM00388">
    <property type="entry name" value="HisKA"/>
    <property type="match status" value="1"/>
</dbReference>
<dbReference type="PROSITE" id="PS50113">
    <property type="entry name" value="PAC"/>
    <property type="match status" value="2"/>
</dbReference>
<dbReference type="InterPro" id="IPR005467">
    <property type="entry name" value="His_kinase_dom"/>
</dbReference>
<dbReference type="SUPFAM" id="SSF55874">
    <property type="entry name" value="ATPase domain of HSP90 chaperone/DNA topoisomerase II/histidine kinase"/>
    <property type="match status" value="1"/>
</dbReference>
<dbReference type="InterPro" id="IPR013767">
    <property type="entry name" value="PAS_fold"/>
</dbReference>
<dbReference type="EMBL" id="BAABRP010000001">
    <property type="protein sequence ID" value="GAA5512091.1"/>
    <property type="molecule type" value="Genomic_DNA"/>
</dbReference>
<dbReference type="InterPro" id="IPR013656">
    <property type="entry name" value="PAS_4"/>
</dbReference>
<gene>
    <name evidence="15" type="primary">sasA_4</name>
    <name evidence="15" type="ORF">Dcar01_00805</name>
</gene>
<comment type="subcellular location">
    <subcellularLocation>
        <location evidence="2">Membrane</location>
    </subcellularLocation>
</comment>
<dbReference type="Pfam" id="PF00989">
    <property type="entry name" value="PAS"/>
    <property type="match status" value="1"/>
</dbReference>
<feature type="domain" description="CHASE" evidence="14">
    <location>
        <begin position="115"/>
        <end position="205"/>
    </location>
</feature>
<dbReference type="InterPro" id="IPR001610">
    <property type="entry name" value="PAC"/>
</dbReference>
<dbReference type="InterPro" id="IPR042240">
    <property type="entry name" value="CHASE_sf"/>
</dbReference>
<evidence type="ECO:0000259" key="12">
    <source>
        <dbReference type="PROSITE" id="PS50112"/>
    </source>
</evidence>
<evidence type="ECO:0000313" key="15">
    <source>
        <dbReference type="EMBL" id="GAA5512091.1"/>
    </source>
</evidence>
<evidence type="ECO:0000256" key="3">
    <source>
        <dbReference type="ARBA" id="ARBA00012438"/>
    </source>
</evidence>
<feature type="domain" description="PAS" evidence="12">
    <location>
        <begin position="313"/>
        <end position="358"/>
    </location>
</feature>
<evidence type="ECO:0000256" key="5">
    <source>
        <dbReference type="ARBA" id="ARBA00022679"/>
    </source>
</evidence>
<proteinExistence type="predicted"/>
<dbReference type="PANTHER" id="PTHR42878">
    <property type="entry name" value="TWO-COMPONENT HISTIDINE KINASE"/>
    <property type="match status" value="1"/>
</dbReference>
<evidence type="ECO:0000256" key="4">
    <source>
        <dbReference type="ARBA" id="ARBA00022553"/>
    </source>
</evidence>
<keyword evidence="4" id="KW-0597">Phosphoprotein</keyword>
<dbReference type="InterPro" id="IPR000014">
    <property type="entry name" value="PAS"/>
</dbReference>
<evidence type="ECO:0000259" key="14">
    <source>
        <dbReference type="PROSITE" id="PS50839"/>
    </source>
</evidence>
<keyword evidence="5" id="KW-0808">Transferase</keyword>
<organism evidence="15 16">
    <name type="scientific">Deinococcus carri</name>
    <dbReference type="NCBI Taxonomy" id="1211323"/>
    <lineage>
        <taxon>Bacteria</taxon>
        <taxon>Thermotogati</taxon>
        <taxon>Deinococcota</taxon>
        <taxon>Deinococci</taxon>
        <taxon>Deinococcales</taxon>
        <taxon>Deinococcaceae</taxon>
        <taxon>Deinococcus</taxon>
    </lineage>
</organism>
<feature type="domain" description="PAC" evidence="13">
    <location>
        <begin position="376"/>
        <end position="428"/>
    </location>
</feature>
<evidence type="ECO:0000259" key="11">
    <source>
        <dbReference type="PROSITE" id="PS50109"/>
    </source>
</evidence>
<feature type="domain" description="PAS" evidence="12">
    <location>
        <begin position="558"/>
        <end position="594"/>
    </location>
</feature>
<dbReference type="SMART" id="SM00387">
    <property type="entry name" value="HATPase_c"/>
    <property type="match status" value="1"/>
</dbReference>
<sequence length="1090" mass="120078">MRGALSRQRRIPLAVLVLVLLLSVFTALLLNHFVVGQQDARFGREVSAYTASLRNRLSDYDNLLRAARSFWQVQGGPDQATFSAYVDQLDLEQRYPGVLAVGFVRWVQGPNGAAHAPIGRIAPLTAVNRTALGFDMMSEPCRRAAILRARDRGDLQSSCPVKLVQRGPDGEQLDGLLLLLPVREGGDLRGLMYLALRTDHFLAGLTPPDAMPGVAVRTLLNGEVLGAPDAEEHVSFRGRTSLKAAGGDWELAFSAPGSFGRDAVAEVPVVVLVAGLLVAGLAFLLTQAQVRARERAEEASRTLAESRVRLEQSRAEFEAIFQSIQDAAAFADAEGRVRLVNRALTEQFGYTPGALVGEVLGRLHLDRRLEGRSTFQALTTPYRREDGSVFSGEAQRSEVVGQQGEVLGLLEVVRDVTDRVEAERAVQAEERRSRAVLDAIPHMLWVSDPQGNVTYVNAQHRERLGGEQVRERVHPEDRATYDGLWAEAAATHARAQCEVRLAVGPGHTYRWFVLRVAPISAGVGEDPSPDTHGSVTEWVASATDIHDRLVAERLAQRSEERYRGVLEGMPQIVWLTDPHGQPTYFNRRWEEYVGPERSGSGFLNLIHPEDRGEYQMRWAAAVRHQRPFEAEHRLLGAEDRYRTFVTRGLPVRDAQGQVLEWVGTSTDVDDQVYAEAASRLLADVSEQLSARAEDPLASRGGHYHVALELITQRLAESAALWGMPPELPLLATSRLDLRQISPPAQEAARQALAQVAASDDPLFVHDAQYPMLHEVNATGAVLYPLVGRDGSVRGVLGLAYRQAATDRDHDLAHELAKRFATALDNDALRLEAEEAQADLQLLNQSLEERVQQRTLELQDANRELEAFSYSVSHDLRTPLRHIVGFGDLLRKEVAGGMSPKSERYLGVITDAAGRMSQLIDDLLEFSRMGRQELRRGPVDLNAAVREVWQTLEPDRVGRDIVAEFGPLPTVQGDSALLTQVLTNLLSNAIKYTRTREQARISVTAQASAQEVTVIVRDNGVGFDPKYTDKLFGVFQRLHRAEEFEGTGIGLANVRRIVTRHGGRVHAEALPGEGAAFFVTLPLTPPTGDAA</sequence>
<dbReference type="SMART" id="SM00091">
    <property type="entry name" value="PAS"/>
    <property type="match status" value="3"/>
</dbReference>
<dbReference type="InterPro" id="IPR006189">
    <property type="entry name" value="CHASE_dom"/>
</dbReference>
<dbReference type="Pfam" id="PF08447">
    <property type="entry name" value="PAS_3"/>
    <property type="match status" value="1"/>
</dbReference>
<evidence type="ECO:0000256" key="7">
    <source>
        <dbReference type="ARBA" id="ARBA00022777"/>
    </source>
</evidence>
<dbReference type="InterPro" id="IPR000700">
    <property type="entry name" value="PAS-assoc_C"/>
</dbReference>
<dbReference type="InterPro" id="IPR003661">
    <property type="entry name" value="HisK_dim/P_dom"/>
</dbReference>
<dbReference type="CDD" id="cd00082">
    <property type="entry name" value="HisKA"/>
    <property type="match status" value="1"/>
</dbReference>
<keyword evidence="9" id="KW-0472">Membrane</keyword>
<dbReference type="NCBIfam" id="TIGR00229">
    <property type="entry name" value="sensory_box"/>
    <property type="match status" value="2"/>
</dbReference>
<dbReference type="PROSITE" id="PS50109">
    <property type="entry name" value="HIS_KIN"/>
    <property type="match status" value="1"/>
</dbReference>
<dbReference type="Pfam" id="PF00512">
    <property type="entry name" value="HisKA"/>
    <property type="match status" value="1"/>
</dbReference>
<keyword evidence="10" id="KW-0175">Coiled coil</keyword>
<dbReference type="Pfam" id="PF03924">
    <property type="entry name" value="CHASE"/>
    <property type="match status" value="1"/>
</dbReference>
<keyword evidence="6" id="KW-0812">Transmembrane</keyword>
<dbReference type="Pfam" id="PF08448">
    <property type="entry name" value="PAS_4"/>
    <property type="match status" value="1"/>
</dbReference>
<dbReference type="SUPFAM" id="SSF55781">
    <property type="entry name" value="GAF domain-like"/>
    <property type="match status" value="1"/>
</dbReference>
<feature type="domain" description="Histidine kinase" evidence="11">
    <location>
        <begin position="870"/>
        <end position="1084"/>
    </location>
</feature>